<dbReference type="InterPro" id="IPR011701">
    <property type="entry name" value="MFS"/>
</dbReference>
<dbReference type="GO" id="GO:0015842">
    <property type="term" value="P:aminergic neurotransmitter loading into synaptic vesicle"/>
    <property type="evidence" value="ECO:0007669"/>
    <property type="project" value="TreeGrafter"/>
</dbReference>
<keyword evidence="4 6" id="KW-1133">Transmembrane helix</keyword>
<feature type="transmembrane region" description="Helical" evidence="6">
    <location>
        <begin position="262"/>
        <end position="281"/>
    </location>
</feature>
<dbReference type="Proteomes" id="UP000694388">
    <property type="component" value="Unplaced"/>
</dbReference>
<evidence type="ECO:0000256" key="4">
    <source>
        <dbReference type="ARBA" id="ARBA00022989"/>
    </source>
</evidence>
<keyword evidence="9" id="KW-1185">Reference proteome</keyword>
<evidence type="ECO:0000256" key="2">
    <source>
        <dbReference type="ARBA" id="ARBA00022448"/>
    </source>
</evidence>
<organism evidence="8 9">
    <name type="scientific">Eptatretus burgeri</name>
    <name type="common">Inshore hagfish</name>
    <dbReference type="NCBI Taxonomy" id="7764"/>
    <lineage>
        <taxon>Eukaryota</taxon>
        <taxon>Metazoa</taxon>
        <taxon>Chordata</taxon>
        <taxon>Craniata</taxon>
        <taxon>Vertebrata</taxon>
        <taxon>Cyclostomata</taxon>
        <taxon>Myxini</taxon>
        <taxon>Myxiniformes</taxon>
        <taxon>Myxinidae</taxon>
        <taxon>Eptatretinae</taxon>
        <taxon>Eptatretus</taxon>
    </lineage>
</organism>
<dbReference type="FunFam" id="1.20.1250.20:FF:000401">
    <property type="entry name" value="Vesicular amine transporter"/>
    <property type="match status" value="1"/>
</dbReference>
<name>A0A8C4RBT7_EPTBU</name>
<dbReference type="Pfam" id="PF07690">
    <property type="entry name" value="MFS_1"/>
    <property type="match status" value="1"/>
</dbReference>
<dbReference type="CDD" id="cd17384">
    <property type="entry name" value="MFS_SLC18A1_2_VAT1_2"/>
    <property type="match status" value="1"/>
</dbReference>
<keyword evidence="3 6" id="KW-0812">Transmembrane</keyword>
<feature type="transmembrane region" description="Helical" evidence="6">
    <location>
        <begin position="141"/>
        <end position="162"/>
    </location>
</feature>
<feature type="transmembrane region" description="Helical" evidence="6">
    <location>
        <begin position="302"/>
        <end position="328"/>
    </location>
</feature>
<feature type="transmembrane region" description="Helical" evidence="6">
    <location>
        <begin position="394"/>
        <end position="415"/>
    </location>
</feature>
<evidence type="ECO:0000259" key="7">
    <source>
        <dbReference type="PROSITE" id="PS50850"/>
    </source>
</evidence>
<dbReference type="AlphaFoldDB" id="A0A8C4RBT7"/>
<evidence type="ECO:0000256" key="6">
    <source>
        <dbReference type="SAM" id="Phobius"/>
    </source>
</evidence>
<dbReference type="InterPro" id="IPR050930">
    <property type="entry name" value="MFS_Vesicular_Transporter"/>
</dbReference>
<keyword evidence="2" id="KW-0813">Transport</keyword>
<feature type="transmembrane region" description="Helical" evidence="6">
    <location>
        <begin position="169"/>
        <end position="189"/>
    </location>
</feature>
<comment type="subcellular location">
    <subcellularLocation>
        <location evidence="1">Membrane</location>
        <topology evidence="1">Multi-pass membrane protein</topology>
    </subcellularLocation>
</comment>
<feature type="transmembrane region" description="Helical" evidence="6">
    <location>
        <begin position="427"/>
        <end position="449"/>
    </location>
</feature>
<evidence type="ECO:0000256" key="3">
    <source>
        <dbReference type="ARBA" id="ARBA00022692"/>
    </source>
</evidence>
<feature type="transmembrane region" description="Helical" evidence="6">
    <location>
        <begin position="340"/>
        <end position="361"/>
    </location>
</feature>
<dbReference type="GO" id="GO:0030672">
    <property type="term" value="C:synaptic vesicle membrane"/>
    <property type="evidence" value="ECO:0007669"/>
    <property type="project" value="TreeGrafter"/>
</dbReference>
<dbReference type="Gene3D" id="1.20.1250.20">
    <property type="entry name" value="MFS general substrate transporter like domains"/>
    <property type="match status" value="2"/>
</dbReference>
<feature type="transmembrane region" description="Helical" evidence="6">
    <location>
        <begin position="25"/>
        <end position="48"/>
    </location>
</feature>
<protein>
    <recommendedName>
        <fullName evidence="7">Major facilitator superfamily (MFS) profile domain-containing protein</fullName>
    </recommendedName>
</protein>
<dbReference type="Ensembl" id="ENSEBUT00000027924.1">
    <property type="protein sequence ID" value="ENSEBUP00000027348.1"/>
    <property type="gene ID" value="ENSEBUG00000016755.1"/>
</dbReference>
<evidence type="ECO:0000256" key="5">
    <source>
        <dbReference type="ARBA" id="ARBA00023136"/>
    </source>
</evidence>
<feature type="transmembrane region" description="Helical" evidence="6">
    <location>
        <begin position="368"/>
        <end position="388"/>
    </location>
</feature>
<evidence type="ECO:0000313" key="8">
    <source>
        <dbReference type="Ensembl" id="ENSEBUP00000027348.1"/>
    </source>
</evidence>
<dbReference type="GO" id="GO:0043195">
    <property type="term" value="C:terminal bouton"/>
    <property type="evidence" value="ECO:0007669"/>
    <property type="project" value="TreeGrafter"/>
</dbReference>
<feature type="domain" description="Major facilitator superfamily (MFS) profile" evidence="7">
    <location>
        <begin position="26"/>
        <end position="485"/>
    </location>
</feature>
<dbReference type="InterPro" id="IPR020846">
    <property type="entry name" value="MFS_dom"/>
</dbReference>
<reference evidence="8" key="2">
    <citation type="submission" date="2025-09" db="UniProtKB">
        <authorList>
            <consortium name="Ensembl"/>
        </authorList>
    </citation>
    <scope>IDENTIFICATION</scope>
</reference>
<accession>A0A8C4RBT7</accession>
<dbReference type="PROSITE" id="PS50850">
    <property type="entry name" value="MFS"/>
    <property type="match status" value="1"/>
</dbReference>
<reference evidence="8" key="1">
    <citation type="submission" date="2025-08" db="UniProtKB">
        <authorList>
            <consortium name="Ensembl"/>
        </authorList>
    </citation>
    <scope>IDENTIFICATION</scope>
</reference>
<feature type="transmembrane region" description="Helical" evidence="6">
    <location>
        <begin position="233"/>
        <end position="256"/>
    </location>
</feature>
<dbReference type="PANTHER" id="PTHR23506:SF23">
    <property type="entry name" value="GH10249P"/>
    <property type="match status" value="1"/>
</dbReference>
<dbReference type="GeneTree" id="ENSGT00940000157593"/>
<dbReference type="PANTHER" id="PTHR23506">
    <property type="entry name" value="GH10249P"/>
    <property type="match status" value="1"/>
</dbReference>
<dbReference type="GO" id="GO:0005335">
    <property type="term" value="F:serotonin:sodium:chloride symporter activity"/>
    <property type="evidence" value="ECO:0007669"/>
    <property type="project" value="TreeGrafter"/>
</dbReference>
<evidence type="ECO:0000313" key="9">
    <source>
        <dbReference type="Proteomes" id="UP000694388"/>
    </source>
</evidence>
<feature type="transmembrane region" description="Helical" evidence="6">
    <location>
        <begin position="461"/>
        <end position="483"/>
    </location>
</feature>
<proteinExistence type="predicted"/>
<sequence>MCAAKLLLPKEYLGKTSSEKPSKKTALLIVFLALFLDNILLTVVVPIIPSFLFAEEMHANVTLQTSEQETSIQSSNSLTSNPLSKFGSQIFSYYNNSFILVENMEFDNFQGLQNSSKTEDRDTNLCKLEGNKFLLNENFKVGLLFASKPFVQLLVNPIIGFLTNRIGNGIPLFVGFIVMFVSTLVFAFAENYAVLFFARAVQGIGSACSSVAGLTLLASLYQDDKERGVAMSIALSGLALGVLVGPPFGSVLYEFFGKPTPFLILASFILLGGALQLFIMKKPKVVAETQKGTPWLTLLKDPYILIAAGVLCFGSIAIGVTEAIIPIWMMRTMCSRDWELGVSLLPGSISYLIGTNLFGVVANKMGRWLCSMTGLILCGAACISIPYATNLYTMIPSTFIIGISLGMIDCSMVPLMGHLVDLRHVSVYGGVYAIADVAFSFGFAVGPLAGGALVQSLGIGGFFWTMTAIGIVNMVYAPFCFFLRNPPAREEKQSDCSSLLTRRYQNSGKSFCHVVKTKKTFFSSSLKDGASPQKR</sequence>
<dbReference type="InterPro" id="IPR036259">
    <property type="entry name" value="MFS_trans_sf"/>
</dbReference>
<dbReference type="SUPFAM" id="SSF103473">
    <property type="entry name" value="MFS general substrate transporter"/>
    <property type="match status" value="1"/>
</dbReference>
<feature type="transmembrane region" description="Helical" evidence="6">
    <location>
        <begin position="201"/>
        <end position="221"/>
    </location>
</feature>
<keyword evidence="5 6" id="KW-0472">Membrane</keyword>
<evidence type="ECO:0000256" key="1">
    <source>
        <dbReference type="ARBA" id="ARBA00004141"/>
    </source>
</evidence>